<dbReference type="Gene3D" id="1.20.5.460">
    <property type="entry name" value="Single helix bin"/>
    <property type="match status" value="1"/>
</dbReference>
<feature type="domain" description="Proline dehydrogenase PutA" evidence="22">
    <location>
        <begin position="66"/>
        <end position="179"/>
    </location>
</feature>
<evidence type="ECO:0000256" key="8">
    <source>
        <dbReference type="ARBA" id="ARBA00023015"/>
    </source>
</evidence>
<dbReference type="InterPro" id="IPR025703">
    <property type="entry name" value="Bifunct_PutA"/>
</dbReference>
<keyword evidence="4 18" id="KW-0678">Repressor</keyword>
<evidence type="ECO:0000259" key="21">
    <source>
        <dbReference type="Pfam" id="PF01619"/>
    </source>
</evidence>
<evidence type="ECO:0000256" key="17">
    <source>
        <dbReference type="ARBA" id="ARBA00060911"/>
    </source>
</evidence>
<evidence type="ECO:0000313" key="24">
    <source>
        <dbReference type="EMBL" id="OSQ37159.1"/>
    </source>
</evidence>
<dbReference type="EC" id="1.5.5.2" evidence="18"/>
<dbReference type="NCBIfam" id="NF008869">
    <property type="entry name" value="PRK11904.1"/>
    <property type="match status" value="1"/>
</dbReference>
<keyword evidence="13" id="KW-0511">Multifunctional enzyme</keyword>
<dbReference type="InterPro" id="IPR029041">
    <property type="entry name" value="FAD-linked_oxidoreductase-like"/>
</dbReference>
<dbReference type="PANTHER" id="PTHR42862:SF1">
    <property type="entry name" value="DELTA-1-PYRROLINE-5-CARBOXYLATE DEHYDROGENASE 2, ISOFORM A-RELATED"/>
    <property type="match status" value="1"/>
</dbReference>
<comment type="similarity">
    <text evidence="17 18">In the C-terminal section; belongs to the aldehyde dehydrogenase family.</text>
</comment>
<evidence type="ECO:0000256" key="16">
    <source>
        <dbReference type="ARBA" id="ARBA00060889"/>
    </source>
</evidence>
<dbReference type="STRING" id="1293891.TMES_15130"/>
<evidence type="ECO:0000256" key="2">
    <source>
        <dbReference type="ARBA" id="ARBA00004739"/>
    </source>
</evidence>
<protein>
    <recommendedName>
        <fullName evidence="18">Bifunctional protein PutA</fullName>
    </recommendedName>
    <domain>
        <recommendedName>
            <fullName evidence="18">Proline dehydrogenase</fullName>
            <ecNumber evidence="18">1.5.5.2</ecNumber>
        </recommendedName>
        <alternativeName>
            <fullName evidence="18">Proline oxidase</fullName>
        </alternativeName>
    </domain>
    <domain>
        <recommendedName>
            <fullName evidence="18">Delta-1-pyrroline-5-carboxylate dehydrogenase</fullName>
            <shortName evidence="18">P5C dehydrogenase</shortName>
            <ecNumber evidence="18">1.2.1.88</ecNumber>
        </recommendedName>
        <alternativeName>
            <fullName evidence="18">L-glutamate gamma-semialdehyde dehydrogenase</fullName>
        </alternativeName>
    </domain>
</protein>
<dbReference type="GO" id="GO:0009898">
    <property type="term" value="C:cytoplasmic side of plasma membrane"/>
    <property type="evidence" value="ECO:0007669"/>
    <property type="project" value="TreeGrafter"/>
</dbReference>
<comment type="function">
    <text evidence="18">Oxidizes proline to glutamate for use as a carbon and nitrogen source.</text>
</comment>
<dbReference type="Pfam" id="PF14850">
    <property type="entry name" value="Pro_dh-DNA_bdg"/>
    <property type="match status" value="1"/>
</dbReference>
<dbReference type="EC" id="1.2.1.88" evidence="18"/>
<organism evidence="24 25">
    <name type="scientific">Thalassospira mesophila</name>
    <dbReference type="NCBI Taxonomy" id="1293891"/>
    <lineage>
        <taxon>Bacteria</taxon>
        <taxon>Pseudomonadati</taxon>
        <taxon>Pseudomonadota</taxon>
        <taxon>Alphaproteobacteria</taxon>
        <taxon>Rhodospirillales</taxon>
        <taxon>Thalassospiraceae</taxon>
        <taxon>Thalassospira</taxon>
    </lineage>
</organism>
<feature type="domain" description="Proline dehydrogenase" evidence="21">
    <location>
        <begin position="189"/>
        <end position="483"/>
    </location>
</feature>
<evidence type="ECO:0000256" key="13">
    <source>
        <dbReference type="ARBA" id="ARBA00023268"/>
    </source>
</evidence>
<feature type="domain" description="Aldehyde dehydrogenase" evidence="20">
    <location>
        <begin position="565"/>
        <end position="1011"/>
    </location>
</feature>
<dbReference type="Proteomes" id="UP000193391">
    <property type="component" value="Unassembled WGS sequence"/>
</dbReference>
<dbReference type="AlphaFoldDB" id="A0A1Y2KYG4"/>
<dbReference type="FunFam" id="3.20.20.220:FF:000004">
    <property type="entry name" value="Bifunctional protein PutA"/>
    <property type="match status" value="1"/>
</dbReference>
<sequence length="1269" mass="137862">MFRSPLPVTDKLRAKILATYRCDEEAVVNYLIEQATVSPQDKARVQEKAYQLVANVRAADTGKTGIDALLHEYELTSKEGVILMCLAEALLRVPDAVTADKLIQDKLFDADWNSHLGHSGSFFVNASTWGLMLTGRVIRFGREDRANPGALVKRMIARSGEPVIRRAFNQAMRVMGRQFVMGRTIAEAAERARANEEKGYRYSYDMLGEAARTMEDADRYFKSYENAIHEIGKVAKGRGPIDSPGISVKLSAIHPRYDFANRDRVMDELVPRLKALVMMAKKHDIGFTVDAEEANRLDLSLDVIEAVFADPDLDGWEGFGLAVQAYQKRAYHVLEWLADLATRVGRKMMVRLVKGAYWDTEIKNSQENGFEGYPVFTRKAATDVSYIACARLMLSRRDAFYCQFASHNAHTVAAILAMAGNDRTFEFQRLHGMGEALYEQIVGKNGENIPCRVYAPVGTHEDLLAYLVRRLLENGANTSFVNRIQDEQLPIEEMVTDPVEKMAALPRKAHPKIPAPVDLYGAGRVNSRGMDLTDPTKLVPLVEHMKELAGTGWRAAPLINGEWQDGESHDVISPVDRSETVGTVVLAGAEQVEAALVTASAGYPAWNATPASERAACLRRVGDLLEDNLDTFILLCQREAGKLYSDGVAEVREAVDFCRYYANRCEELYRDGSMMEGRGVFVCISPWNFPLAIFLGQVTAALAAGNAVIAKPAEQTSLIAAKAAELILAAGVPGSAFQLLPGSGRKLGDILINDRRVAGVAFTGSTETAQLINRNLAKRPGAPVPLIAETGGQNAMIVDSTALPEQVVQDVVISGFQSAGQRCSALRVLFVQEDIADKLCHMLVGAMKELRVGDPAYLDIDVGPVIDDAARAMLQKHADRMKREAKLLYACDMLPETDKGTFFAPHCVEIPSLDMLEREVFGPIVHVVRFKARELDKVLDQINDAGYGLTLGVHSRIDGTARHIAEKLRVGNCYINRNMIGAVVGVQPFGGQGKSGTGPKAGGPHYVARFAKPVVDQGKVAVGDTTTPNDRETIFVNTPVPTSELARLGKSQIEWQKTPGDKRMNALESLASALVAEGSDELAEGAQHFADFAAISQNGFVAPVRLPGPTGETNDLELLGRGVYLVQADHGAEPGRVMRHIAAAVAAGNAVLVAGNDKWLSRVEKQFATSDMPKSLLCVVGDDAGLATMNGGNIAGVSCVAPLPRVTVFKQVLARRDGAILSLISDSGIEDDGALPAEMFMHRFATEKTVTINTTAAGGNASLMSMEEA</sequence>
<comment type="catalytic activity">
    <reaction evidence="15 18">
        <text>L-proline + a quinone = (S)-1-pyrroline-5-carboxylate + a quinol + H(+)</text>
        <dbReference type="Rhea" id="RHEA:23784"/>
        <dbReference type="ChEBI" id="CHEBI:15378"/>
        <dbReference type="ChEBI" id="CHEBI:17388"/>
        <dbReference type="ChEBI" id="CHEBI:24646"/>
        <dbReference type="ChEBI" id="CHEBI:60039"/>
        <dbReference type="ChEBI" id="CHEBI:132124"/>
        <dbReference type="EC" id="1.5.5.2"/>
    </reaction>
</comment>
<reference evidence="24 25" key="1">
    <citation type="submission" date="2014-03" db="EMBL/GenBank/DDBJ databases">
        <title>The draft genome sequence of Thalassospira mesophila JCM 18969.</title>
        <authorList>
            <person name="Lai Q."/>
            <person name="Shao Z."/>
        </authorList>
    </citation>
    <scope>NUCLEOTIDE SEQUENCE [LARGE SCALE GENOMIC DNA]</scope>
    <source>
        <strain evidence="24 25">JCM 18969</strain>
    </source>
</reference>
<evidence type="ECO:0000259" key="20">
    <source>
        <dbReference type="Pfam" id="PF00171"/>
    </source>
</evidence>
<keyword evidence="10 18" id="KW-0642">Proline metabolism</keyword>
<dbReference type="PIRSF" id="PIRSF000197">
    <property type="entry name" value="Bifunct_PutA"/>
    <property type="match status" value="1"/>
</dbReference>
<evidence type="ECO:0000256" key="1">
    <source>
        <dbReference type="ARBA" id="ARBA00001974"/>
    </source>
</evidence>
<dbReference type="OrthoDB" id="9812625at2"/>
<dbReference type="InterPro" id="IPR016163">
    <property type="entry name" value="Ald_DH_C"/>
</dbReference>
<dbReference type="GO" id="GO:0003677">
    <property type="term" value="F:DNA binding"/>
    <property type="evidence" value="ECO:0007669"/>
    <property type="project" value="UniProtKB-KW"/>
</dbReference>
<feature type="active site" evidence="19">
    <location>
        <position position="823"/>
    </location>
</feature>
<evidence type="ECO:0000259" key="22">
    <source>
        <dbReference type="Pfam" id="PF14850"/>
    </source>
</evidence>
<dbReference type="InterPro" id="IPR005933">
    <property type="entry name" value="PutA_C"/>
</dbReference>
<dbReference type="FunFam" id="3.40.309.10:FF:000005">
    <property type="entry name" value="1-pyrroline-5-carboxylate dehydrogenase 1"/>
    <property type="match status" value="1"/>
</dbReference>
<dbReference type="UniPathway" id="UPA00261">
    <property type="reaction ID" value="UER00373"/>
</dbReference>
<dbReference type="Pfam" id="PF00171">
    <property type="entry name" value="Aldedh"/>
    <property type="match status" value="1"/>
</dbReference>
<comment type="cofactor">
    <cofactor evidence="1 18">
        <name>FAD</name>
        <dbReference type="ChEBI" id="CHEBI:57692"/>
    </cofactor>
</comment>
<keyword evidence="12 18" id="KW-0804">Transcription</keyword>
<comment type="caution">
    <text evidence="24">The sequence shown here is derived from an EMBL/GenBank/DDBJ whole genome shotgun (WGS) entry which is preliminary data.</text>
</comment>
<keyword evidence="7 18" id="KW-0560">Oxidoreductase</keyword>
<comment type="pathway">
    <text evidence="2 18">Amino-acid degradation; L-proline degradation into L-glutamate; L-glutamate from L-proline: step 1/2.</text>
</comment>
<feature type="domain" description="Proline utilization A proline dehydrogenase N-terminal" evidence="23">
    <location>
        <begin position="11"/>
        <end position="57"/>
    </location>
</feature>
<evidence type="ECO:0000259" key="23">
    <source>
        <dbReference type="Pfam" id="PF18327"/>
    </source>
</evidence>
<dbReference type="InterPro" id="IPR024082">
    <property type="entry name" value="PRODH_PutA_dom_II"/>
</dbReference>
<proteinExistence type="inferred from homology"/>
<comment type="catalytic activity">
    <reaction evidence="14 18">
        <text>L-glutamate 5-semialdehyde + NAD(+) + H2O = L-glutamate + NADH + 2 H(+)</text>
        <dbReference type="Rhea" id="RHEA:30235"/>
        <dbReference type="ChEBI" id="CHEBI:15377"/>
        <dbReference type="ChEBI" id="CHEBI:15378"/>
        <dbReference type="ChEBI" id="CHEBI:29985"/>
        <dbReference type="ChEBI" id="CHEBI:57540"/>
        <dbReference type="ChEBI" id="CHEBI:57945"/>
        <dbReference type="ChEBI" id="CHEBI:58066"/>
        <dbReference type="EC" id="1.2.1.88"/>
    </reaction>
</comment>
<dbReference type="Gene3D" id="3.40.605.10">
    <property type="entry name" value="Aldehyde Dehydrogenase, Chain A, domain 1"/>
    <property type="match status" value="1"/>
</dbReference>
<dbReference type="InterPro" id="IPR024090">
    <property type="entry name" value="PRODH_PutA_dom_I"/>
</dbReference>
<comment type="pathway">
    <text evidence="3 18">Amino-acid degradation; L-proline degradation into L-glutamate; L-glutamate from L-proline: step 2/2.</text>
</comment>
<evidence type="ECO:0000256" key="9">
    <source>
        <dbReference type="ARBA" id="ARBA00023027"/>
    </source>
</evidence>
<dbReference type="CDD" id="cd07125">
    <property type="entry name" value="ALDH_PutA-P5CDH"/>
    <property type="match status" value="1"/>
</dbReference>
<dbReference type="EMBL" id="JFKA01000007">
    <property type="protein sequence ID" value="OSQ37159.1"/>
    <property type="molecule type" value="Genomic_DNA"/>
</dbReference>
<dbReference type="InterPro" id="IPR024089">
    <property type="entry name" value="PRODH_PutA_dom_I/II"/>
</dbReference>
<accession>A0A1Y2KYG4</accession>
<keyword evidence="8 18" id="KW-0805">Transcription regulation</keyword>
<evidence type="ECO:0000256" key="3">
    <source>
        <dbReference type="ARBA" id="ARBA00004786"/>
    </source>
</evidence>
<dbReference type="InterPro" id="IPR016162">
    <property type="entry name" value="Ald_DH_N"/>
</dbReference>
<name>A0A1Y2KYG4_9PROT</name>
<dbReference type="SUPFAM" id="SSF51730">
    <property type="entry name" value="FAD-linked oxidoreductase"/>
    <property type="match status" value="1"/>
</dbReference>
<dbReference type="Gene3D" id="3.40.309.10">
    <property type="entry name" value="Aldehyde Dehydrogenase, Chain A, domain 2"/>
    <property type="match status" value="1"/>
</dbReference>
<comment type="similarity">
    <text evidence="16 18">In the N-terminal section; belongs to the proline dehydrogenase family.</text>
</comment>
<dbReference type="SUPFAM" id="SSF53720">
    <property type="entry name" value="ALDH-like"/>
    <property type="match status" value="1"/>
</dbReference>
<dbReference type="PANTHER" id="PTHR42862">
    <property type="entry name" value="DELTA-1-PYRROLINE-5-CARBOXYLATE DEHYDROGENASE 1, ISOFORM A-RELATED"/>
    <property type="match status" value="1"/>
</dbReference>
<dbReference type="Gene3D" id="1.20.5.550">
    <property type="entry name" value="Single Helix bin"/>
    <property type="match status" value="1"/>
</dbReference>
<evidence type="ECO:0000256" key="7">
    <source>
        <dbReference type="ARBA" id="ARBA00023002"/>
    </source>
</evidence>
<dbReference type="InterPro" id="IPR015590">
    <property type="entry name" value="Aldehyde_DH_dom"/>
</dbReference>
<keyword evidence="6 18" id="KW-0274">FAD</keyword>
<dbReference type="Pfam" id="PF18327">
    <property type="entry name" value="PRODH"/>
    <property type="match status" value="1"/>
</dbReference>
<dbReference type="InterPro" id="IPR041349">
    <property type="entry name" value="PRODH"/>
</dbReference>
<keyword evidence="11 18" id="KW-0238">DNA-binding</keyword>
<feature type="active site" evidence="19">
    <location>
        <position position="789"/>
    </location>
</feature>
<dbReference type="InterPro" id="IPR002872">
    <property type="entry name" value="Proline_DH_dom"/>
</dbReference>
<dbReference type="GO" id="GO:0003842">
    <property type="term" value="F:L-glutamate gamma-semialdehyde dehydrogenase activity"/>
    <property type="evidence" value="ECO:0007669"/>
    <property type="project" value="UniProtKB-UniRule"/>
</dbReference>
<dbReference type="PROSITE" id="PS00070">
    <property type="entry name" value="ALDEHYDE_DEHYDR_CYS"/>
    <property type="match status" value="1"/>
</dbReference>
<dbReference type="Pfam" id="PF01619">
    <property type="entry name" value="Pro_dh"/>
    <property type="match status" value="1"/>
</dbReference>
<dbReference type="Gene3D" id="3.20.20.220">
    <property type="match status" value="1"/>
</dbReference>
<dbReference type="RefSeq" id="WP_085584049.1">
    <property type="nucleotide sequence ID" value="NZ_JFKA01000007.1"/>
</dbReference>
<dbReference type="InterPro" id="IPR016160">
    <property type="entry name" value="Ald_DH_CS_CYS"/>
</dbReference>
<evidence type="ECO:0000256" key="6">
    <source>
        <dbReference type="ARBA" id="ARBA00022827"/>
    </source>
</evidence>
<dbReference type="GO" id="GO:0004657">
    <property type="term" value="F:proline dehydrogenase activity"/>
    <property type="evidence" value="ECO:0007669"/>
    <property type="project" value="UniProtKB-UniRule"/>
</dbReference>
<dbReference type="NCBIfam" id="TIGR01238">
    <property type="entry name" value="D1pyr5carbox3"/>
    <property type="match status" value="1"/>
</dbReference>
<evidence type="ECO:0000256" key="12">
    <source>
        <dbReference type="ARBA" id="ARBA00023163"/>
    </source>
</evidence>
<evidence type="ECO:0000256" key="19">
    <source>
        <dbReference type="PIRSR" id="PIRSR000197-1"/>
    </source>
</evidence>
<evidence type="ECO:0000256" key="4">
    <source>
        <dbReference type="ARBA" id="ARBA00022491"/>
    </source>
</evidence>
<keyword evidence="9 18" id="KW-0520">NAD</keyword>
<dbReference type="SUPFAM" id="SSF81935">
    <property type="entry name" value="N-terminal domain of bifunctional PutA protein"/>
    <property type="match status" value="1"/>
</dbReference>
<evidence type="ECO:0000256" key="11">
    <source>
        <dbReference type="ARBA" id="ARBA00023125"/>
    </source>
</evidence>
<dbReference type="GO" id="GO:0003700">
    <property type="term" value="F:DNA-binding transcription factor activity"/>
    <property type="evidence" value="ECO:0007669"/>
    <property type="project" value="InterPro"/>
</dbReference>
<gene>
    <name evidence="24" type="primary">putA</name>
    <name evidence="24" type="ORF">TMES_15130</name>
</gene>
<dbReference type="GO" id="GO:0010133">
    <property type="term" value="P:L-proline catabolic process to L-glutamate"/>
    <property type="evidence" value="ECO:0007669"/>
    <property type="project" value="UniProtKB-UniRule"/>
</dbReference>
<evidence type="ECO:0000256" key="10">
    <source>
        <dbReference type="ARBA" id="ARBA00023062"/>
    </source>
</evidence>
<keyword evidence="5 18" id="KW-0285">Flavoprotein</keyword>
<evidence type="ECO:0000256" key="5">
    <source>
        <dbReference type="ARBA" id="ARBA00022630"/>
    </source>
</evidence>
<evidence type="ECO:0000256" key="15">
    <source>
        <dbReference type="ARBA" id="ARBA00048779"/>
    </source>
</evidence>
<dbReference type="InterPro" id="IPR016161">
    <property type="entry name" value="Ald_DH/histidinol_DH"/>
</dbReference>
<evidence type="ECO:0000256" key="14">
    <source>
        <dbReference type="ARBA" id="ARBA00048142"/>
    </source>
</evidence>
<evidence type="ECO:0000313" key="25">
    <source>
        <dbReference type="Proteomes" id="UP000193391"/>
    </source>
</evidence>
<dbReference type="InterPro" id="IPR050485">
    <property type="entry name" value="Proline_metab_enzyme"/>
</dbReference>
<evidence type="ECO:0000256" key="18">
    <source>
        <dbReference type="PIRNR" id="PIRNR000197"/>
    </source>
</evidence>
<keyword evidence="25" id="KW-1185">Reference proteome</keyword>